<proteinExistence type="inferred from homology"/>
<evidence type="ECO:0000256" key="3">
    <source>
        <dbReference type="ARBA" id="ARBA00022980"/>
    </source>
</evidence>
<dbReference type="InterPro" id="IPR007740">
    <property type="entry name" value="Ribosomal_mL49"/>
</dbReference>
<dbReference type="Gene3D" id="3.30.780.10">
    <property type="entry name" value="SUI1-like domain"/>
    <property type="match status" value="1"/>
</dbReference>
<keyword evidence="3" id="KW-0689">Ribosomal protein</keyword>
<dbReference type="OMA" id="RCANPKK"/>
<evidence type="ECO:0000313" key="7">
    <source>
        <dbReference type="EMBL" id="EAU88353.1"/>
    </source>
</evidence>
<protein>
    <recommendedName>
        <fullName evidence="6">Large ribosomal subunit protein mL49</fullName>
    </recommendedName>
</protein>
<evidence type="ECO:0000256" key="2">
    <source>
        <dbReference type="ARBA" id="ARBA00005677"/>
    </source>
</evidence>
<comment type="subcellular location">
    <subcellularLocation>
        <location evidence="1">Mitochondrion</location>
    </subcellularLocation>
</comment>
<dbReference type="AlphaFoldDB" id="A8NFX4"/>
<gene>
    <name evidence="7" type="ORF">CC1G_05119</name>
</gene>
<dbReference type="Proteomes" id="UP000001861">
    <property type="component" value="Unassembled WGS sequence"/>
</dbReference>
<comment type="caution">
    <text evidence="7">The sequence shown here is derived from an EMBL/GenBank/DDBJ whole genome shotgun (WGS) entry which is preliminary data.</text>
</comment>
<keyword evidence="4" id="KW-0496">Mitochondrion</keyword>
<evidence type="ECO:0000256" key="4">
    <source>
        <dbReference type="ARBA" id="ARBA00023128"/>
    </source>
</evidence>
<dbReference type="PANTHER" id="PTHR13477">
    <property type="entry name" value="MITOCHONDRIAL 39S RIBOSOMAL PROTEIN L49"/>
    <property type="match status" value="1"/>
</dbReference>
<evidence type="ECO:0000313" key="8">
    <source>
        <dbReference type="Proteomes" id="UP000001861"/>
    </source>
</evidence>
<accession>A8NFX4</accession>
<dbReference type="RefSeq" id="XP_001833419.1">
    <property type="nucleotide sequence ID" value="XM_001833367.2"/>
</dbReference>
<name>A8NFX4_COPC7</name>
<reference evidence="7 8" key="1">
    <citation type="journal article" date="2010" name="Proc. Natl. Acad. Sci. U.S.A.">
        <title>Insights into evolution of multicellular fungi from the assembled chromosomes of the mushroom Coprinopsis cinerea (Coprinus cinereus).</title>
        <authorList>
            <person name="Stajich J.E."/>
            <person name="Wilke S.K."/>
            <person name="Ahren D."/>
            <person name="Au C.H."/>
            <person name="Birren B.W."/>
            <person name="Borodovsky M."/>
            <person name="Burns C."/>
            <person name="Canback B."/>
            <person name="Casselton L.A."/>
            <person name="Cheng C.K."/>
            <person name="Deng J."/>
            <person name="Dietrich F.S."/>
            <person name="Fargo D.C."/>
            <person name="Farman M.L."/>
            <person name="Gathman A.C."/>
            <person name="Goldberg J."/>
            <person name="Guigo R."/>
            <person name="Hoegger P.J."/>
            <person name="Hooker J.B."/>
            <person name="Huggins A."/>
            <person name="James T.Y."/>
            <person name="Kamada T."/>
            <person name="Kilaru S."/>
            <person name="Kodira C."/>
            <person name="Kues U."/>
            <person name="Kupfer D."/>
            <person name="Kwan H.S."/>
            <person name="Lomsadze A."/>
            <person name="Li W."/>
            <person name="Lilly W.W."/>
            <person name="Ma L.J."/>
            <person name="Mackey A.J."/>
            <person name="Manning G."/>
            <person name="Martin F."/>
            <person name="Muraguchi H."/>
            <person name="Natvig D.O."/>
            <person name="Palmerini H."/>
            <person name="Ramesh M.A."/>
            <person name="Rehmeyer C.J."/>
            <person name="Roe B.A."/>
            <person name="Shenoy N."/>
            <person name="Stanke M."/>
            <person name="Ter-Hovhannisyan V."/>
            <person name="Tunlid A."/>
            <person name="Velagapudi R."/>
            <person name="Vision T.J."/>
            <person name="Zeng Q."/>
            <person name="Zolan M.E."/>
            <person name="Pukkila P.J."/>
        </authorList>
    </citation>
    <scope>NUCLEOTIDE SEQUENCE [LARGE SCALE GENOMIC DNA]</scope>
    <source>
        <strain evidence="8">Okayama-7 / 130 / ATCC MYA-4618 / FGSC 9003</strain>
    </source>
</reference>
<evidence type="ECO:0000256" key="6">
    <source>
        <dbReference type="ARBA" id="ARBA00035191"/>
    </source>
</evidence>
<dbReference type="VEuPathDB" id="FungiDB:CC1G_05119"/>
<dbReference type="GeneID" id="6009915"/>
<sequence>MFRSTLRCCQQALASASTPAARQQPAYFVQRNANGNLPVYTDVRNAGSRILVQIRNVDGSVEALAKELSESLFEPGTREARKLAVRTKHQHIVIAGGRWKQEVVEWLKARGF</sequence>
<dbReference type="GO" id="GO:0006412">
    <property type="term" value="P:translation"/>
    <property type="evidence" value="ECO:0007669"/>
    <property type="project" value="InterPro"/>
</dbReference>
<dbReference type="GO" id="GO:0005762">
    <property type="term" value="C:mitochondrial large ribosomal subunit"/>
    <property type="evidence" value="ECO:0007669"/>
    <property type="project" value="TreeGrafter"/>
</dbReference>
<dbReference type="Pfam" id="PF05046">
    <property type="entry name" value="Img2"/>
    <property type="match status" value="1"/>
</dbReference>
<keyword evidence="5" id="KW-0687">Ribonucleoprotein</keyword>
<comment type="similarity">
    <text evidence="2">Belongs to the mitochondrion-specific ribosomal protein mL49 family.</text>
</comment>
<dbReference type="OrthoDB" id="19439at2759"/>
<evidence type="ECO:0000256" key="5">
    <source>
        <dbReference type="ARBA" id="ARBA00023274"/>
    </source>
</evidence>
<dbReference type="STRING" id="240176.A8NFX4"/>
<dbReference type="EMBL" id="AACS02000002">
    <property type="protein sequence ID" value="EAU88353.1"/>
    <property type="molecule type" value="Genomic_DNA"/>
</dbReference>
<dbReference type="GO" id="GO:0003735">
    <property type="term" value="F:structural constituent of ribosome"/>
    <property type="evidence" value="ECO:0007669"/>
    <property type="project" value="InterPro"/>
</dbReference>
<dbReference type="KEGG" id="cci:CC1G_05119"/>
<dbReference type="FunCoup" id="A8NFX4">
    <property type="interactions" value="43"/>
</dbReference>
<dbReference type="InParanoid" id="A8NFX4"/>
<evidence type="ECO:0000256" key="1">
    <source>
        <dbReference type="ARBA" id="ARBA00004173"/>
    </source>
</evidence>
<keyword evidence="8" id="KW-1185">Reference proteome</keyword>
<dbReference type="PANTHER" id="PTHR13477:SF0">
    <property type="entry name" value="LARGE RIBOSOMAL SUBUNIT PROTEIN ML49"/>
    <property type="match status" value="1"/>
</dbReference>
<dbReference type="eggNOG" id="KOG4034">
    <property type="taxonomic scope" value="Eukaryota"/>
</dbReference>
<organism evidence="7 8">
    <name type="scientific">Coprinopsis cinerea (strain Okayama-7 / 130 / ATCC MYA-4618 / FGSC 9003)</name>
    <name type="common">Inky cap fungus</name>
    <name type="synonym">Hormographiella aspergillata</name>
    <dbReference type="NCBI Taxonomy" id="240176"/>
    <lineage>
        <taxon>Eukaryota</taxon>
        <taxon>Fungi</taxon>
        <taxon>Dikarya</taxon>
        <taxon>Basidiomycota</taxon>
        <taxon>Agaricomycotina</taxon>
        <taxon>Agaricomycetes</taxon>
        <taxon>Agaricomycetidae</taxon>
        <taxon>Agaricales</taxon>
        <taxon>Agaricineae</taxon>
        <taxon>Psathyrellaceae</taxon>
        <taxon>Coprinopsis</taxon>
    </lineage>
</organism>